<keyword evidence="6" id="KW-1185">Reference proteome</keyword>
<dbReference type="Pfam" id="PF04500">
    <property type="entry name" value="FLYWCH"/>
    <property type="match status" value="1"/>
</dbReference>
<dbReference type="PANTHER" id="PTHR33332">
    <property type="entry name" value="REVERSE TRANSCRIPTASE DOMAIN-CONTAINING PROTEIN"/>
    <property type="match status" value="1"/>
</dbReference>
<dbReference type="PROSITE" id="PS50878">
    <property type="entry name" value="RT_POL"/>
    <property type="match status" value="1"/>
</dbReference>
<evidence type="ECO:0000313" key="5">
    <source>
        <dbReference type="EMBL" id="CAB0037295.1"/>
    </source>
</evidence>
<accession>A0A6H5IKK9</accession>
<dbReference type="InterPro" id="IPR043502">
    <property type="entry name" value="DNA/RNA_pol_sf"/>
</dbReference>
<dbReference type="SUPFAM" id="SSF56672">
    <property type="entry name" value="DNA/RNA polymerases"/>
    <property type="match status" value="1"/>
</dbReference>
<feature type="domain" description="Reverse transcriptase" evidence="4">
    <location>
        <begin position="17"/>
        <end position="307"/>
    </location>
</feature>
<dbReference type="GO" id="GO:0071897">
    <property type="term" value="P:DNA biosynthetic process"/>
    <property type="evidence" value="ECO:0007669"/>
    <property type="project" value="UniProtKB-ARBA"/>
</dbReference>
<evidence type="ECO:0000256" key="3">
    <source>
        <dbReference type="ARBA" id="ARBA00022833"/>
    </source>
</evidence>
<dbReference type="OrthoDB" id="6773075at2759"/>
<dbReference type="Pfam" id="PF00078">
    <property type="entry name" value="RVT_1"/>
    <property type="match status" value="1"/>
</dbReference>
<sequence length="602" mass="67803">MRLLCTSRSACCAPHGKYDRISEMIIPCDHSKLTVVYKKTLLMTLLARPSRSNSRRSKSSFNIFRLMVISFNECQGRLSGLYLLYLNFKTNLRSSLETLGPYLGLLKDAKQNIVDCNVAVTYKESTPAPGHGFAPKFFRGLLVPDTEAPSLLTAFLDVEGVFDNFCVDILLEKLAALGCLRRVVKFVKFVKFVTRQRFIHLQGDSFIRHMLKGVPQGAVLSPLLYSLFVALIAVNISPSVRISQFADDVSIFVMTGYPEKGVGVLEGAISELEHGLDSIGLNISSSKSKFIHFNNRKFPPGKMKIKIQDHIKELYESRKSGRRPSGCFSHCIFSILDAEYRIHSRERFDPYNNSYSTQMYSAALNVSLGQEIKSSPVPNRLLNDYIGSREATPIYTDGSKVRGVPSVGYAVYCSKDEYIDSSTMIYYFLDVCRMILNAILDQFVSMRSQKLCSTTYWRCQRKTQCSARITTVQNGHELTVKKGGDAESHEPANAPNPEEVEALRIMSNLKRKAAEHPEAPPSRLMRCLQDADDAVLAQLPDRMNIRKQLQRERLKEIPSNPTSIEDLQAIPDMFQTTKLGENFLLYDSLNDNLACGRIIMLI</sequence>
<organism evidence="5 6">
    <name type="scientific">Trichogramma brassicae</name>
    <dbReference type="NCBI Taxonomy" id="86971"/>
    <lineage>
        <taxon>Eukaryota</taxon>
        <taxon>Metazoa</taxon>
        <taxon>Ecdysozoa</taxon>
        <taxon>Arthropoda</taxon>
        <taxon>Hexapoda</taxon>
        <taxon>Insecta</taxon>
        <taxon>Pterygota</taxon>
        <taxon>Neoptera</taxon>
        <taxon>Endopterygota</taxon>
        <taxon>Hymenoptera</taxon>
        <taxon>Apocrita</taxon>
        <taxon>Proctotrupomorpha</taxon>
        <taxon>Chalcidoidea</taxon>
        <taxon>Trichogrammatidae</taxon>
        <taxon>Trichogramma</taxon>
    </lineage>
</organism>
<dbReference type="Proteomes" id="UP000479190">
    <property type="component" value="Unassembled WGS sequence"/>
</dbReference>
<keyword evidence="3" id="KW-0862">Zinc</keyword>
<evidence type="ECO:0000256" key="1">
    <source>
        <dbReference type="ARBA" id="ARBA00022723"/>
    </source>
</evidence>
<dbReference type="GO" id="GO:0008270">
    <property type="term" value="F:zinc ion binding"/>
    <property type="evidence" value="ECO:0007669"/>
    <property type="project" value="UniProtKB-KW"/>
</dbReference>
<dbReference type="InterPro" id="IPR000477">
    <property type="entry name" value="RT_dom"/>
</dbReference>
<reference evidence="5 6" key="1">
    <citation type="submission" date="2020-02" db="EMBL/GenBank/DDBJ databases">
        <authorList>
            <person name="Ferguson B K."/>
        </authorList>
    </citation>
    <scope>NUCLEOTIDE SEQUENCE [LARGE SCALE GENOMIC DNA]</scope>
</reference>
<dbReference type="Gene3D" id="2.20.25.240">
    <property type="match status" value="1"/>
</dbReference>
<dbReference type="AlphaFoldDB" id="A0A6H5IKK9"/>
<keyword evidence="1" id="KW-0479">Metal-binding</keyword>
<name>A0A6H5IKK9_9HYME</name>
<evidence type="ECO:0000313" key="6">
    <source>
        <dbReference type="Proteomes" id="UP000479190"/>
    </source>
</evidence>
<proteinExistence type="predicted"/>
<gene>
    <name evidence="5" type="ORF">TBRA_LOCUS9130</name>
</gene>
<dbReference type="EMBL" id="CADCXV010000848">
    <property type="protein sequence ID" value="CAB0037295.1"/>
    <property type="molecule type" value="Genomic_DNA"/>
</dbReference>
<keyword evidence="2" id="KW-0863">Zinc-finger</keyword>
<protein>
    <recommendedName>
        <fullName evidence="4">Reverse transcriptase domain-containing protein</fullName>
    </recommendedName>
</protein>
<evidence type="ECO:0000259" key="4">
    <source>
        <dbReference type="PROSITE" id="PS50878"/>
    </source>
</evidence>
<evidence type="ECO:0000256" key="2">
    <source>
        <dbReference type="ARBA" id="ARBA00022771"/>
    </source>
</evidence>
<dbReference type="InterPro" id="IPR007588">
    <property type="entry name" value="Znf_FLYWCH"/>
</dbReference>